<dbReference type="HOGENOM" id="CLU_3262365_0_0_9"/>
<evidence type="ECO:0000313" key="2">
    <source>
        <dbReference type="EMBL" id="EFS00144.1"/>
    </source>
</evidence>
<accession>E3ZQF6</accession>
<keyword evidence="1" id="KW-0812">Transmembrane</keyword>
<keyword evidence="1" id="KW-0472">Membrane</keyword>
<feature type="transmembrane region" description="Helical" evidence="1">
    <location>
        <begin position="12"/>
        <end position="33"/>
    </location>
</feature>
<sequence length="41" mass="4532">LMGIITQMTGKTQYGVASLIVLFLVGGIMFLFVKEKNLENL</sequence>
<evidence type="ECO:0000256" key="1">
    <source>
        <dbReference type="SAM" id="Phobius"/>
    </source>
</evidence>
<dbReference type="PATRIC" id="fig|702453.3.peg.1390"/>
<protein>
    <submittedName>
        <fullName evidence="2">Integral membrane permease protein</fullName>
    </submittedName>
</protein>
<dbReference type="EMBL" id="ADXJ01000654">
    <property type="protein sequence ID" value="EFS00144.1"/>
    <property type="molecule type" value="Genomic_DNA"/>
</dbReference>
<dbReference type="AlphaFoldDB" id="E3ZQF6"/>
<gene>
    <name evidence="2" type="ORF">NT03LS_1702</name>
</gene>
<organism evidence="2">
    <name type="scientific">Listeria seeligeri FSL N1-067</name>
    <dbReference type="NCBI Taxonomy" id="702453"/>
    <lineage>
        <taxon>Bacteria</taxon>
        <taxon>Bacillati</taxon>
        <taxon>Bacillota</taxon>
        <taxon>Bacilli</taxon>
        <taxon>Bacillales</taxon>
        <taxon>Listeriaceae</taxon>
        <taxon>Listeria</taxon>
    </lineage>
</organism>
<comment type="caution">
    <text evidence="2">The sequence shown here is derived from an EMBL/GenBank/DDBJ whole genome shotgun (WGS) entry which is preliminary data.</text>
</comment>
<keyword evidence="1" id="KW-1133">Transmembrane helix</keyword>
<feature type="non-terminal residue" evidence="2">
    <location>
        <position position="1"/>
    </location>
</feature>
<reference evidence="2" key="1">
    <citation type="journal article" date="2010" name="Microbiol. Resour. Announc.">
        <title>Comparative genomics of the bacterial genus Listeria: Genome evolution is characterized by limited gene acquisition and limited gene loss.</title>
        <authorList>
            <person name="den Bakker H.C."/>
            <person name="Cummings C.A."/>
            <person name="Ferreira V."/>
            <person name="Vatta P."/>
            <person name="Orsi R.H."/>
            <person name="Degoricija L."/>
            <person name="Barker M."/>
            <person name="Petrauskene O."/>
            <person name="Furtado M.R."/>
            <person name="Wiedmann M."/>
        </authorList>
    </citation>
    <scope>NUCLEOTIDE SEQUENCE [LARGE SCALE GENOMIC DNA]</scope>
    <source>
        <strain evidence="2">FSL N1-067</strain>
    </source>
</reference>
<proteinExistence type="predicted"/>
<name>E3ZQF6_LISSE</name>
<dbReference type="Proteomes" id="UP000004302">
    <property type="component" value="Chromosome"/>
</dbReference>